<keyword evidence="10" id="KW-1133">Transmembrane helix</keyword>
<gene>
    <name evidence="12" type="ORF">SH1V18_31130</name>
</gene>
<dbReference type="GO" id="GO:0000155">
    <property type="term" value="F:phosphorelay sensor kinase activity"/>
    <property type="evidence" value="ECO:0007669"/>
    <property type="project" value="InterPro"/>
</dbReference>
<comment type="caution">
    <text evidence="12">The sequence shown here is derived from an EMBL/GenBank/DDBJ whole genome shotgun (WGS) entry which is preliminary data.</text>
</comment>
<keyword evidence="6" id="KW-0547">Nucleotide-binding</keyword>
<name>A0A9W6DGN5_9FIRM</name>
<feature type="transmembrane region" description="Helical" evidence="10">
    <location>
        <begin position="111"/>
        <end position="127"/>
    </location>
</feature>
<feature type="domain" description="Histidine kinase" evidence="11">
    <location>
        <begin position="292"/>
        <end position="504"/>
    </location>
</feature>
<dbReference type="AlphaFoldDB" id="A0A9W6DGN5"/>
<comment type="subcellular location">
    <subcellularLocation>
        <location evidence="2">Membrane</location>
    </subcellularLocation>
</comment>
<keyword evidence="7" id="KW-0418">Kinase</keyword>
<dbReference type="PROSITE" id="PS50109">
    <property type="entry name" value="HIS_KIN"/>
    <property type="match status" value="1"/>
</dbReference>
<protein>
    <recommendedName>
        <fullName evidence="3">histidine kinase</fullName>
        <ecNumber evidence="3">2.7.13.3</ecNumber>
    </recommendedName>
</protein>
<evidence type="ECO:0000256" key="6">
    <source>
        <dbReference type="ARBA" id="ARBA00022741"/>
    </source>
</evidence>
<keyword evidence="8" id="KW-0067">ATP-binding</keyword>
<dbReference type="EC" id="2.7.13.3" evidence="3"/>
<evidence type="ECO:0000256" key="9">
    <source>
        <dbReference type="ARBA" id="ARBA00023012"/>
    </source>
</evidence>
<dbReference type="PANTHER" id="PTHR42878">
    <property type="entry name" value="TWO-COMPONENT HISTIDINE KINASE"/>
    <property type="match status" value="1"/>
</dbReference>
<evidence type="ECO:0000256" key="1">
    <source>
        <dbReference type="ARBA" id="ARBA00000085"/>
    </source>
</evidence>
<keyword evidence="10" id="KW-0472">Membrane</keyword>
<dbReference type="GO" id="GO:0030295">
    <property type="term" value="F:protein kinase activator activity"/>
    <property type="evidence" value="ECO:0007669"/>
    <property type="project" value="TreeGrafter"/>
</dbReference>
<evidence type="ECO:0000256" key="8">
    <source>
        <dbReference type="ARBA" id="ARBA00022840"/>
    </source>
</evidence>
<dbReference type="InterPro" id="IPR050351">
    <property type="entry name" value="BphY/WalK/GraS-like"/>
</dbReference>
<keyword evidence="9" id="KW-0902">Two-component regulatory system</keyword>
<dbReference type="SUPFAM" id="SSF55874">
    <property type="entry name" value="ATPase domain of HSP90 chaperone/DNA topoisomerase II/histidine kinase"/>
    <property type="match status" value="1"/>
</dbReference>
<feature type="transmembrane region" description="Helical" evidence="10">
    <location>
        <begin position="83"/>
        <end position="104"/>
    </location>
</feature>
<dbReference type="CDD" id="cd00075">
    <property type="entry name" value="HATPase"/>
    <property type="match status" value="1"/>
</dbReference>
<keyword evidence="10" id="KW-0812">Transmembrane</keyword>
<evidence type="ECO:0000313" key="13">
    <source>
        <dbReference type="Proteomes" id="UP001144256"/>
    </source>
</evidence>
<proteinExistence type="predicted"/>
<evidence type="ECO:0000256" key="7">
    <source>
        <dbReference type="ARBA" id="ARBA00022777"/>
    </source>
</evidence>
<dbReference type="EMBL" id="BRLB01000010">
    <property type="protein sequence ID" value="GKX30633.1"/>
    <property type="molecule type" value="Genomic_DNA"/>
</dbReference>
<reference evidence="12" key="1">
    <citation type="submission" date="2022-06" db="EMBL/GenBank/DDBJ databases">
        <title>Vallitalea longa sp. nov., an anaerobic bacterium isolated from marine sediment.</title>
        <authorList>
            <person name="Hirano S."/>
            <person name="Terahara T."/>
            <person name="Mori K."/>
            <person name="Hamada M."/>
            <person name="Matsumoto R."/>
            <person name="Kobayashi T."/>
        </authorList>
    </citation>
    <scope>NUCLEOTIDE SEQUENCE</scope>
    <source>
        <strain evidence="12">SH18-1</strain>
    </source>
</reference>
<evidence type="ECO:0000256" key="3">
    <source>
        <dbReference type="ARBA" id="ARBA00012438"/>
    </source>
</evidence>
<keyword evidence="13" id="KW-1185">Reference proteome</keyword>
<evidence type="ECO:0000259" key="11">
    <source>
        <dbReference type="PROSITE" id="PS50109"/>
    </source>
</evidence>
<dbReference type="Pfam" id="PF02518">
    <property type="entry name" value="HATPase_c"/>
    <property type="match status" value="1"/>
</dbReference>
<dbReference type="CDD" id="cd00082">
    <property type="entry name" value="HisKA"/>
    <property type="match status" value="1"/>
</dbReference>
<dbReference type="GO" id="GO:0000156">
    <property type="term" value="F:phosphorelay response regulator activity"/>
    <property type="evidence" value="ECO:0007669"/>
    <property type="project" value="TreeGrafter"/>
</dbReference>
<evidence type="ECO:0000256" key="10">
    <source>
        <dbReference type="SAM" id="Phobius"/>
    </source>
</evidence>
<feature type="transmembrane region" description="Helical" evidence="10">
    <location>
        <begin position="58"/>
        <end position="77"/>
    </location>
</feature>
<feature type="transmembrane region" description="Helical" evidence="10">
    <location>
        <begin position="27"/>
        <end position="46"/>
    </location>
</feature>
<dbReference type="InterPro" id="IPR004358">
    <property type="entry name" value="Sig_transdc_His_kin-like_C"/>
</dbReference>
<evidence type="ECO:0000313" key="12">
    <source>
        <dbReference type="EMBL" id="GKX30633.1"/>
    </source>
</evidence>
<evidence type="ECO:0000256" key="4">
    <source>
        <dbReference type="ARBA" id="ARBA00022553"/>
    </source>
</evidence>
<evidence type="ECO:0000256" key="5">
    <source>
        <dbReference type="ARBA" id="ARBA00022679"/>
    </source>
</evidence>
<dbReference type="SMART" id="SM00387">
    <property type="entry name" value="HATPase_c"/>
    <property type="match status" value="1"/>
</dbReference>
<dbReference type="InterPro" id="IPR003594">
    <property type="entry name" value="HATPase_dom"/>
</dbReference>
<evidence type="ECO:0000256" key="2">
    <source>
        <dbReference type="ARBA" id="ARBA00004370"/>
    </source>
</evidence>
<dbReference type="Gene3D" id="3.30.565.10">
    <property type="entry name" value="Histidine kinase-like ATPase, C-terminal domain"/>
    <property type="match status" value="1"/>
</dbReference>
<sequence>MLYITILFLIFAFFVFVKNPSNITSYFLIGSIIGWCMSLLGLLQYLAKLNLSYVIVKYFFYVPFGFWNDLVYSKVNIINVIRFINFGTLLFIGCMYLYMIYFIYGYRKPRFISYVPCVFLIVQFILYDPEIYRELYKIAMNMNFLNIGYDTFHSMYKSLYSLTKIYNFIMLIIPLVLLIIEFYHRKNLPIIRDYYFFNLVGLLCIIAFHMIMFSWAPAVLVSIYQRTTYLIYEQPKMIPSTIIYYIYPYLSVFCFTIMLFATLKYKSLKKVYNSEHHSKHKILKKNNFGIRALSHSLKNQLLAIQFESDILIDELKDNDELLETANTINNISRQTIERLNEMHKRIQSQSIILEPNCINDFISGVIEKLITGIPKGISLDYKLTNLNPRAFIDEEHIGECLSVMVKNAVEAIEANNEEAGMINISTEVINDWVIISISDNGVGMEKEIQGKIFEAFYTTKTGDNNWGIGLSYVKQIIDIHNGNVVVESSQHKGTTIKMMLPIIM</sequence>
<dbReference type="GO" id="GO:0005524">
    <property type="term" value="F:ATP binding"/>
    <property type="evidence" value="ECO:0007669"/>
    <property type="project" value="UniProtKB-KW"/>
</dbReference>
<dbReference type="Proteomes" id="UP001144256">
    <property type="component" value="Unassembled WGS sequence"/>
</dbReference>
<comment type="catalytic activity">
    <reaction evidence="1">
        <text>ATP + protein L-histidine = ADP + protein N-phospho-L-histidine.</text>
        <dbReference type="EC" id="2.7.13.3"/>
    </reaction>
</comment>
<dbReference type="GO" id="GO:0007234">
    <property type="term" value="P:osmosensory signaling via phosphorelay pathway"/>
    <property type="evidence" value="ECO:0007669"/>
    <property type="project" value="TreeGrafter"/>
</dbReference>
<accession>A0A9W6DGN5</accession>
<feature type="transmembrane region" description="Helical" evidence="10">
    <location>
        <begin position="244"/>
        <end position="263"/>
    </location>
</feature>
<dbReference type="PANTHER" id="PTHR42878:SF7">
    <property type="entry name" value="SENSOR HISTIDINE KINASE GLRK"/>
    <property type="match status" value="1"/>
</dbReference>
<organism evidence="12 13">
    <name type="scientific">Vallitalea longa</name>
    <dbReference type="NCBI Taxonomy" id="2936439"/>
    <lineage>
        <taxon>Bacteria</taxon>
        <taxon>Bacillati</taxon>
        <taxon>Bacillota</taxon>
        <taxon>Clostridia</taxon>
        <taxon>Lachnospirales</taxon>
        <taxon>Vallitaleaceae</taxon>
        <taxon>Vallitalea</taxon>
    </lineage>
</organism>
<keyword evidence="5" id="KW-0808">Transferase</keyword>
<dbReference type="InterPro" id="IPR003661">
    <property type="entry name" value="HisK_dim/P_dom"/>
</dbReference>
<keyword evidence="4" id="KW-0597">Phosphoprotein</keyword>
<dbReference type="InterPro" id="IPR005467">
    <property type="entry name" value="His_kinase_dom"/>
</dbReference>
<feature type="transmembrane region" description="Helical" evidence="10">
    <location>
        <begin position="165"/>
        <end position="183"/>
    </location>
</feature>
<dbReference type="PRINTS" id="PR00344">
    <property type="entry name" value="BCTRLSENSOR"/>
</dbReference>
<dbReference type="InterPro" id="IPR036890">
    <property type="entry name" value="HATPase_C_sf"/>
</dbReference>
<feature type="transmembrane region" description="Helical" evidence="10">
    <location>
        <begin position="195"/>
        <end position="224"/>
    </location>
</feature>